<protein>
    <submittedName>
        <fullName evidence="3">Cupin domain-containing protein</fullName>
    </submittedName>
</protein>
<dbReference type="Gene3D" id="2.60.120.10">
    <property type="entry name" value="Jelly Rolls"/>
    <property type="match status" value="1"/>
</dbReference>
<keyword evidence="4" id="KW-1185">Reference proteome</keyword>
<feature type="domain" description="Cupin type-2" evidence="2">
    <location>
        <begin position="54"/>
        <end position="102"/>
    </location>
</feature>
<accession>A0ABY5YEX8</accession>
<reference evidence="3" key="1">
    <citation type="submission" date="2022-09" db="EMBL/GenBank/DDBJ databases">
        <title>genome sequence of Deinococcus rubellus.</title>
        <authorList>
            <person name="Srinivasan S."/>
        </authorList>
    </citation>
    <scope>NUCLEOTIDE SEQUENCE</scope>
    <source>
        <strain evidence="3">Ant6</strain>
    </source>
</reference>
<evidence type="ECO:0000313" key="4">
    <source>
        <dbReference type="Proteomes" id="UP001060261"/>
    </source>
</evidence>
<organism evidence="3 4">
    <name type="scientific">Deinococcus rubellus</name>
    <dbReference type="NCBI Taxonomy" id="1889240"/>
    <lineage>
        <taxon>Bacteria</taxon>
        <taxon>Thermotogati</taxon>
        <taxon>Deinococcota</taxon>
        <taxon>Deinococci</taxon>
        <taxon>Deinococcales</taxon>
        <taxon>Deinococcaceae</taxon>
        <taxon>Deinococcus</taxon>
    </lineage>
</organism>
<evidence type="ECO:0000256" key="1">
    <source>
        <dbReference type="SAM" id="MobiDB-lite"/>
    </source>
</evidence>
<evidence type="ECO:0000259" key="2">
    <source>
        <dbReference type="Pfam" id="PF07883"/>
    </source>
</evidence>
<dbReference type="InterPro" id="IPR013096">
    <property type="entry name" value="Cupin_2"/>
</dbReference>
<feature type="region of interest" description="Disordered" evidence="1">
    <location>
        <begin position="1"/>
        <end position="42"/>
    </location>
</feature>
<dbReference type="InterPro" id="IPR014710">
    <property type="entry name" value="RmlC-like_jellyroll"/>
</dbReference>
<sequence length="116" mass="12848">MTNSESTSQDKPNQYKLSRSETQHGKDGQHHLIKGEKGSVRLWHNEEPSVNDDKTMHKHEYETLGYVISGRVELLVGGQTIALEPGDSYCVPSGAEHAFHILETLTAVETTTPSAF</sequence>
<gene>
    <name evidence="3" type="ORF">N0D28_12990</name>
</gene>
<dbReference type="InterPro" id="IPR011051">
    <property type="entry name" value="RmlC_Cupin_sf"/>
</dbReference>
<name>A0ABY5YEX8_9DEIO</name>
<feature type="compositionally biased region" description="Basic and acidic residues" evidence="1">
    <location>
        <begin position="18"/>
        <end position="42"/>
    </location>
</feature>
<evidence type="ECO:0000313" key="3">
    <source>
        <dbReference type="EMBL" id="UWX63635.1"/>
    </source>
</evidence>
<dbReference type="EMBL" id="CP104213">
    <property type="protein sequence ID" value="UWX63635.1"/>
    <property type="molecule type" value="Genomic_DNA"/>
</dbReference>
<dbReference type="SUPFAM" id="SSF51182">
    <property type="entry name" value="RmlC-like cupins"/>
    <property type="match status" value="1"/>
</dbReference>
<dbReference type="RefSeq" id="WP_260559918.1">
    <property type="nucleotide sequence ID" value="NZ_BAABEC010000074.1"/>
</dbReference>
<dbReference type="Proteomes" id="UP001060261">
    <property type="component" value="Chromosome"/>
</dbReference>
<dbReference type="Pfam" id="PF07883">
    <property type="entry name" value="Cupin_2"/>
    <property type="match status" value="1"/>
</dbReference>
<feature type="compositionally biased region" description="Polar residues" evidence="1">
    <location>
        <begin position="1"/>
        <end position="17"/>
    </location>
</feature>
<proteinExistence type="predicted"/>